<keyword evidence="2" id="KW-1185">Reference proteome</keyword>
<dbReference type="AlphaFoldDB" id="G8WPB7"/>
<sequence>MMERLHRWAAAIHDGSGRLATNRARALAAWVRAGETRAHVALRLLVLLAAGYAAVRLIRSRPALLWLAVPAWCIAAARAARPRHPAAPAEAAPGPADGDEAGGISPEQFLALLRAALGPHRGVHLVSLVERLAEEYPQGRWTIPRVRALCAAAGVPVRPTVRAPGRGPTVGVHRDDVPLPSPAGTAGPDEAVVAGQPPATSVATASTTALATVRRGPGGARIVITDDPGNPRRAHVRVIHPQHDRTA</sequence>
<name>G8WPB7_STREN</name>
<dbReference type="eggNOG" id="ENOG502ZD2E">
    <property type="taxonomic scope" value="Bacteria"/>
</dbReference>
<protein>
    <submittedName>
        <fullName evidence="1">Uncharacterized protein</fullName>
    </submittedName>
</protein>
<accession>G8WPB7</accession>
<proteinExistence type="predicted"/>
<evidence type="ECO:0000313" key="1">
    <source>
        <dbReference type="EMBL" id="AEW94619.1"/>
    </source>
</evidence>
<dbReference type="Proteomes" id="UP000007842">
    <property type="component" value="Chromosome"/>
</dbReference>
<dbReference type="PATRIC" id="fig|1003195.29.peg.2255"/>
<dbReference type="STRING" id="1003195.SCATT_22480"/>
<evidence type="ECO:0000313" key="2">
    <source>
        <dbReference type="Proteomes" id="UP000007842"/>
    </source>
</evidence>
<dbReference type="HOGENOM" id="CLU_1124005_0_0_11"/>
<organism evidence="1 2">
    <name type="scientific">Streptantibioticus cattleyicolor (strain ATCC 35852 / DSM 46488 / JCM 4925 / NBRC 14057 / NRRL 8057)</name>
    <name type="common">Streptomyces cattleya</name>
    <dbReference type="NCBI Taxonomy" id="1003195"/>
    <lineage>
        <taxon>Bacteria</taxon>
        <taxon>Bacillati</taxon>
        <taxon>Actinomycetota</taxon>
        <taxon>Actinomycetes</taxon>
        <taxon>Kitasatosporales</taxon>
        <taxon>Streptomycetaceae</taxon>
        <taxon>Streptantibioticus</taxon>
    </lineage>
</organism>
<dbReference type="KEGG" id="scy:SCATT_22480"/>
<reference evidence="2" key="1">
    <citation type="submission" date="2011-12" db="EMBL/GenBank/DDBJ databases">
        <title>Complete genome sequence of Streptomyces cattleya strain DSM 46488.</title>
        <authorList>
            <person name="Ou H.-Y."/>
            <person name="Li P."/>
            <person name="Zhao C."/>
            <person name="O'Hagan D."/>
            <person name="Deng Z."/>
        </authorList>
    </citation>
    <scope>NUCLEOTIDE SEQUENCE [LARGE SCALE GENOMIC DNA]</scope>
    <source>
        <strain evidence="2">ATCC 35852 / DSM 46488 / JCM 4925 / NBRC 14057 / NRRL 8057</strain>
    </source>
</reference>
<dbReference type="EMBL" id="CP003219">
    <property type="protein sequence ID" value="AEW94619.1"/>
    <property type="molecule type" value="Genomic_DNA"/>
</dbReference>
<gene>
    <name evidence="1" type="ordered locus">SCATT_22480</name>
</gene>